<feature type="region of interest" description="Disordered" evidence="1">
    <location>
        <begin position="516"/>
        <end position="584"/>
    </location>
</feature>
<feature type="compositionally biased region" description="Polar residues" evidence="1">
    <location>
        <begin position="538"/>
        <end position="548"/>
    </location>
</feature>
<feature type="region of interest" description="Disordered" evidence="1">
    <location>
        <begin position="2529"/>
        <end position="2566"/>
    </location>
</feature>
<dbReference type="InterPro" id="IPR050373">
    <property type="entry name" value="Fibrinogen_C-term_domain"/>
</dbReference>
<dbReference type="Pfam" id="PF01822">
    <property type="entry name" value="WSC"/>
    <property type="match status" value="1"/>
</dbReference>
<dbReference type="WBParaSite" id="maker-uti_cns_0046255-snap-gene-0.3-mRNA-1">
    <property type="protein sequence ID" value="maker-uti_cns_0046255-snap-gene-0.3-mRNA-1"/>
    <property type="gene ID" value="maker-uti_cns_0046255-snap-gene-0.3"/>
</dbReference>
<dbReference type="InterPro" id="IPR002181">
    <property type="entry name" value="Fibrinogen_a/b/g_C_dom"/>
</dbReference>
<evidence type="ECO:0000313" key="4">
    <source>
        <dbReference type="WBParaSite" id="maker-uti_cns_0046255-snap-gene-0.3-mRNA-1"/>
    </source>
</evidence>
<dbReference type="PANTHER" id="PTHR19143">
    <property type="entry name" value="FIBRINOGEN/TENASCIN/ANGIOPOEITIN"/>
    <property type="match status" value="1"/>
</dbReference>
<accession>A0A1I8J9R4</accession>
<dbReference type="PROSITE" id="PS51406">
    <property type="entry name" value="FIBRINOGEN_C_2"/>
    <property type="match status" value="3"/>
</dbReference>
<feature type="domain" description="Fibrinogen C-terminal" evidence="2">
    <location>
        <begin position="1997"/>
        <end position="2221"/>
    </location>
</feature>
<keyword evidence="3" id="KW-1185">Reference proteome</keyword>
<dbReference type="Pfam" id="PF00147">
    <property type="entry name" value="Fibrinogen_C"/>
    <property type="match status" value="3"/>
</dbReference>
<sequence length="3025" mass="333846">AIRAHGLTSAPIAGWTTPEQQVEDDLPRSDVGGKIVLLEGVFPLRGETHVQGLAGSAFCRNLLEGPDTVLSGFAAFAATDCSLLSTLPVRKSSVRWRASKLGREHRPHRRQSPGRRRQPSDSRHSAESSSVPVGMVPATRNLTVRFVDFCNDEATATSELAPLPAELQSPPLAPFAHACRLTLAEVWRVALCDAAGVDFAESLIEQGCLVVDESESAATAGCVWWTELWAWHTAKQQQPQQQQQQQQQYVQYAVFCCCYDMSTNPAQQNDILEVDGRGQPVATYVSHCFRMWQLAAAAVKATEAESAALAAGAYGPMTPGQHRAIERDLADARRAAGAKGGRPLATPNRMHKCNQRRPPQMEIVVLYYSCYAATIMRTAWMPAPTSTFASGRPGIMASIRSLNGEPIWWSATNLQIYHLSIIFFIFIANSLNNQDRQLPDWERMYYNGIFCYRYEDGVDACVDIYICIRPDRHYGQHPILERRANLEEYYACRYCYEDGTLFSYVAAGGRGRQGYGGRVGGPGGGRLRTPPLKHEGGSKSTKYTNQLRRPNAPTKCADQMRRPNAPTKCADQMRRPNAPTKCADRPNAPTKCADKCADQMRRPNATKCADQMRRLLIDLILCAAPILSCLICDSLCRQFQISDLGCFVEYSNHMRDVGDMKHIGLTRIGSSEVSPKYESGTAFVGSSQMTHELCSSVCALGGFEFAALQAIYWCFCGNSYGSLGAAPDSDGNRTFVEPNIPDVPNFTAVSASSQVHCAYLCSSKGSGCQAVIFSQQQRLCHLLEYAAVPAALRSASSGDFFELSSIADHLASAEPIADCKICPATPACNEADSQAVRAAAAASVPAAHGCGLRRRPSAVTGGFYHRVSSGFIGIRQLLVKEAAILECQVLVINTASEPGLSSSSFVAREIRPEDGVQIWKAGDFEQQLLRGTDPSAIFAAFLLHQPAVSSLVGCVYKCSEVPACRGIVFNSSSCSLLTDYPLCRWFEQPPGSYELAVYEFYTVGTQQCFETVNLRVSDALSFDRLWAEYKTGFGTYHGNYFVGLEWLHARTSAQPSSNRFRVDLLYWNDAYIYAYYLNVLIQAESTNYTFSDYTHVPAGGLRDCLIQRKNRQFITRDRGWNNCIHNCAIVYQQPHWHNCCHNSGPFGRYFNYPTALNLPAKSRAKGIEPMATEPLHHNWALRGRRVQWRKCGLSGAWQPACIYQLWGRQNPIFQEPHQELSSIADHLASAEPIADCKICPATQLPAMKLTAKRSEPLQLLLCQLLTAVVSASDPSAVTGGLYHRVTSGFIGIGSYVSSELLNETGVRSDVLCLWKCWATCFVINNASEPGLSSSSFVAREIRPEYGVQIWKAGDFEQQLLSGIDAARKYLAARNVTHKRLHIPNNSVKIFAAFLLLQSAVSSLVRCVAKCSEVPACRGIVFNSSNCSLLTDYPLCRWFEQPPGSSELAVYEFYTVGTQQCFETVNLRVSDTLSFDRLWAEYKTGFGTYHGNYFVGLEWLHTRTSAQPKNRFRVDLLYWNDAYIYAYYLNVLILAESTNYMLSDFRFQAAGGLRQDLFGGRKIQFQTRDRGSSRCRRGQNCAEMHQPHWHACCHASGPFGKYFNYPTALNVPARSRAKGIELSFIADHLASAEPIADCKICPATQLPAMKLTAKRSEPLQLLLCQLLTAVVSAADLSAVTGGLYDRVTSGFIGIGSYVSSELLNDPVVNYRVVDGEARPYKAVVIQVGNTKEDLKPAKLYACRELACAVYDATVNLQESGAQQELINTRALHAGRERLHVQFDFNRTGNNDKISFSWLRGRSERGNLERPSTILHATKVEERIFNFLSDAPSNIRRNFDDRISKISECKFDIESTQNILGRFWVEFFTGETGVRSDVLCLWKCWATSCAVAVVKKAAILECQVLVIYNASEPGLSSSSFVAREIRPEDGVQIWKAGDFEQQLLRGTDAAYLVDRNVTHKRVHIPSNSVKIIAAFLQHQPAVSSLVRCVDKCSEVPACRGIVFNSSNCSLLTDYPLCRWFEQPPNSSELAVYEFYTVGTQQCFETVNLRVSDALSFDRLWAEYKTGFGTYHGNYFAGLEWLHNRTSALPSNRFRVDLLYWNDAYIYAYYLNVLIQAESTNYTISAYTYAPAGGLDDGLIQGLNRQFVTRDRGWSVCFSNCAVQYEQPHWHACCHNSGPFGKYFNYPTALNVSAADRAKGIFWYRNAPTNITDGSLAKEIRNVPSARITRWAIQLAAFDYNIAYVRGRSITHVDARCRRASLRRSLSNRRTGGHCRAPLHGRCAGLHEAGLRLSCLHGPGHPDRLAQVHVVHGQQLPAELQPEISWSRISKSRRPSNLQQSAVSLSRRIQSYRDSPTELVAGEGQVELTDEVLIESLDELVDVITGFGDTGCNGLESSEVPACRGIVFNSSNCSLLTDYPLCRWFEQPPNSSELTVYEFHTVGTQQCFETVNLRVSDVLGFDRLWAEYKTGFGTYPKNHLEIKLHNTSSPIDRSRTAAALTRTDDNRKQPSQAAASGFDSLLQPVPVGLRRGSASAAPAAGGLGVGRHDGRIGRVGGGRRRRQHEGQVSIRREQVAPFQTAGQAAGGHLDAEGGALVDLAVLGRVLPPDVVLRHRQLGHLLHQLVHVDKRAAEAGRRRQDAHQVGGGRRQRELAARHRVRVRPRVRPRPERQHLAEVGLGVGGRGCTTAGPFGLDVTRLLQPEGAVDASGRGQAAEGRATPLDLQHAGQVAHAGLKLQELGPDHPALLRWHRAGGERPLKQHPGVVVLIQMGHVLCVAEHVLRHLAESLHAQVENSLAQRRVLAAEVLHESGRGEYVVGAVRVRAGQLEHAAGRLDALLAAGELHVLNVRQRRVDAVYVHQLAVDRVHLLEVATALATAGGATGLLQERGGFVPDVRVVAQAQQALLISDKSSVRSGLSFSQAMYFFHSSTCLASSGLFVGGVEGQFRLMPLLLSDSLSVHVVPLTVLDELLGQSGVQAGLEAAVVAPHLVDVHHRSDDGLLVDLADRGDFLALRVGALRLDEKKQWL</sequence>
<dbReference type="Proteomes" id="UP000095280">
    <property type="component" value="Unplaced"/>
</dbReference>
<feature type="domain" description="Fibrinogen C-terminal" evidence="2">
    <location>
        <begin position="965"/>
        <end position="1149"/>
    </location>
</feature>
<organism evidence="3 4">
    <name type="scientific">Macrostomum lignano</name>
    <dbReference type="NCBI Taxonomy" id="282301"/>
    <lineage>
        <taxon>Eukaryota</taxon>
        <taxon>Metazoa</taxon>
        <taxon>Spiralia</taxon>
        <taxon>Lophotrochozoa</taxon>
        <taxon>Platyhelminthes</taxon>
        <taxon>Rhabditophora</taxon>
        <taxon>Macrostomorpha</taxon>
        <taxon>Macrostomida</taxon>
        <taxon>Macrostomidae</taxon>
        <taxon>Macrostomum</taxon>
    </lineage>
</organism>
<dbReference type="GO" id="GO:0005615">
    <property type="term" value="C:extracellular space"/>
    <property type="evidence" value="ECO:0007669"/>
    <property type="project" value="TreeGrafter"/>
</dbReference>
<dbReference type="SMART" id="SM00186">
    <property type="entry name" value="FBG"/>
    <property type="match status" value="1"/>
</dbReference>
<feature type="compositionally biased region" description="Basic residues" evidence="1">
    <location>
        <begin position="98"/>
        <end position="117"/>
    </location>
</feature>
<feature type="domain" description="Fibrinogen C-terminal" evidence="2">
    <location>
        <begin position="1417"/>
        <end position="1601"/>
    </location>
</feature>
<dbReference type="InterPro" id="IPR036056">
    <property type="entry name" value="Fibrinogen-like_C"/>
</dbReference>
<proteinExistence type="predicted"/>
<dbReference type="InterPro" id="IPR014716">
    <property type="entry name" value="Fibrinogen_a/b/g_C_1"/>
</dbReference>
<dbReference type="Gene3D" id="4.10.530.10">
    <property type="entry name" value="Gamma-fibrinogen Carboxyl Terminal Fragment, domain 2"/>
    <property type="match status" value="1"/>
</dbReference>
<dbReference type="InterPro" id="IPR002889">
    <property type="entry name" value="WSC_carb-bd"/>
</dbReference>
<evidence type="ECO:0000256" key="1">
    <source>
        <dbReference type="SAM" id="MobiDB-lite"/>
    </source>
</evidence>
<feature type="region of interest" description="Disordered" evidence="1">
    <location>
        <begin position="2631"/>
        <end position="2654"/>
    </location>
</feature>
<dbReference type="Gene3D" id="3.90.215.10">
    <property type="entry name" value="Gamma Fibrinogen, chain A, domain 1"/>
    <property type="match status" value="3"/>
</dbReference>
<evidence type="ECO:0000313" key="3">
    <source>
        <dbReference type="Proteomes" id="UP000095280"/>
    </source>
</evidence>
<feature type="region of interest" description="Disordered" evidence="1">
    <location>
        <begin position="98"/>
        <end position="132"/>
    </location>
</feature>
<reference evidence="4" key="1">
    <citation type="submission" date="2016-11" db="UniProtKB">
        <authorList>
            <consortium name="WormBaseParasite"/>
        </authorList>
    </citation>
    <scope>IDENTIFICATION</scope>
</reference>
<evidence type="ECO:0000259" key="2">
    <source>
        <dbReference type="PROSITE" id="PS51406"/>
    </source>
</evidence>
<dbReference type="SUPFAM" id="SSF56496">
    <property type="entry name" value="Fibrinogen C-terminal domain-like"/>
    <property type="match status" value="3"/>
</dbReference>
<feature type="compositionally biased region" description="Gly residues" evidence="1">
    <location>
        <begin position="516"/>
        <end position="526"/>
    </location>
</feature>
<name>A0A1I8J9R4_9PLAT</name>
<protein>
    <submittedName>
        <fullName evidence="4">SET domain-containing protein</fullName>
    </submittedName>
</protein>